<name>A0ACC2SJM5_9FUNG</name>
<accession>A0ACC2SJM5</accession>
<dbReference type="EMBL" id="QTSX02005004">
    <property type="protein sequence ID" value="KAJ9062487.1"/>
    <property type="molecule type" value="Genomic_DNA"/>
</dbReference>
<proteinExistence type="predicted"/>
<keyword evidence="2" id="KW-1185">Reference proteome</keyword>
<protein>
    <submittedName>
        <fullName evidence="1">Uncharacterized protein</fullName>
    </submittedName>
</protein>
<evidence type="ECO:0000313" key="2">
    <source>
        <dbReference type="Proteomes" id="UP001165960"/>
    </source>
</evidence>
<evidence type="ECO:0000313" key="1">
    <source>
        <dbReference type="EMBL" id="KAJ9062487.1"/>
    </source>
</evidence>
<comment type="caution">
    <text evidence="1">The sequence shown here is derived from an EMBL/GenBank/DDBJ whole genome shotgun (WGS) entry which is preliminary data.</text>
</comment>
<reference evidence="1" key="1">
    <citation type="submission" date="2022-04" db="EMBL/GenBank/DDBJ databases">
        <title>Genome of the entomopathogenic fungus Entomophthora muscae.</title>
        <authorList>
            <person name="Elya C."/>
            <person name="Lovett B.R."/>
            <person name="Lee E."/>
            <person name="Macias A.M."/>
            <person name="Hajek A.E."/>
            <person name="De Bivort B.L."/>
            <person name="Kasson M.T."/>
            <person name="De Fine Licht H.H."/>
            <person name="Stajich J.E."/>
        </authorList>
    </citation>
    <scope>NUCLEOTIDE SEQUENCE</scope>
    <source>
        <strain evidence="1">Berkeley</strain>
    </source>
</reference>
<sequence>MAVTLFSEATVSTSLTLGTVPPARVGPSITTLQNKIYVFGGRLITPTKVSNDLFVFSIQAMAWEPISPSSNSPQPSPRYFHSSVSYKDHLIIIGGQGETTKNEPSNVLNDICFFNLQTKEWEILSFDPLEFPPRYAHLSCVLGHTLVIVGGQDASNQYLNDMYFFDLDARMLKKSSIDCGLGSYRSTLSCQPSSKGPITIFFKYTI</sequence>
<gene>
    <name evidence="1" type="ORF">DSO57_1010274</name>
</gene>
<dbReference type="Proteomes" id="UP001165960">
    <property type="component" value="Unassembled WGS sequence"/>
</dbReference>
<organism evidence="1 2">
    <name type="scientific">Entomophthora muscae</name>
    <dbReference type="NCBI Taxonomy" id="34485"/>
    <lineage>
        <taxon>Eukaryota</taxon>
        <taxon>Fungi</taxon>
        <taxon>Fungi incertae sedis</taxon>
        <taxon>Zoopagomycota</taxon>
        <taxon>Entomophthoromycotina</taxon>
        <taxon>Entomophthoromycetes</taxon>
        <taxon>Entomophthorales</taxon>
        <taxon>Entomophthoraceae</taxon>
        <taxon>Entomophthora</taxon>
    </lineage>
</organism>